<organism evidence="2 3">
    <name type="scientific">Neoarthrinium moseri</name>
    <dbReference type="NCBI Taxonomy" id="1658444"/>
    <lineage>
        <taxon>Eukaryota</taxon>
        <taxon>Fungi</taxon>
        <taxon>Dikarya</taxon>
        <taxon>Ascomycota</taxon>
        <taxon>Pezizomycotina</taxon>
        <taxon>Sordariomycetes</taxon>
        <taxon>Xylariomycetidae</taxon>
        <taxon>Amphisphaeriales</taxon>
        <taxon>Apiosporaceae</taxon>
        <taxon>Neoarthrinium</taxon>
    </lineage>
</organism>
<dbReference type="Pfam" id="PF06355">
    <property type="entry name" value="Aegerolysin"/>
    <property type="match status" value="1"/>
</dbReference>
<dbReference type="Proteomes" id="UP000829685">
    <property type="component" value="Unassembled WGS sequence"/>
</dbReference>
<dbReference type="AlphaFoldDB" id="A0A9Q0AP74"/>
<proteinExistence type="inferred from homology"/>
<comment type="similarity">
    <text evidence="1">Belongs to the aegerolysin family.</text>
</comment>
<evidence type="ECO:0000313" key="2">
    <source>
        <dbReference type="EMBL" id="KAI1868943.1"/>
    </source>
</evidence>
<dbReference type="GO" id="GO:0019836">
    <property type="term" value="P:symbiont-mediated hemolysis of host erythrocyte"/>
    <property type="evidence" value="ECO:0007669"/>
    <property type="project" value="InterPro"/>
</dbReference>
<dbReference type="InterPro" id="IPR009413">
    <property type="entry name" value="Aegerolysin-typ"/>
</dbReference>
<protein>
    <submittedName>
        <fullName evidence="2">Uncharacterized protein</fullName>
    </submittedName>
</protein>
<comment type="caution">
    <text evidence="2">The sequence shown here is derived from an EMBL/GenBank/DDBJ whole genome shotgun (WGS) entry which is preliminary data.</text>
</comment>
<sequence length="144" mass="15534">MGWDQWMLLRVSNKSSADTLKLKFPNAGDHWGYPFAGTGDLSDRIEISYAEIEDKDIAPHASYAYGHTGRENAPSGLEGTVDILEKGTGGGEAQRIAQISYNCPWDGSNTFVISDVSAGWDVKSSGEDFEGNALGSITIEVSRT</sequence>
<reference evidence="2" key="1">
    <citation type="submission" date="2021-03" db="EMBL/GenBank/DDBJ databases">
        <title>Revisited historic fungal species revealed as producer of novel bioactive compounds through whole genome sequencing and comparative genomics.</title>
        <authorList>
            <person name="Vignolle G.A."/>
            <person name="Hochenegger N."/>
            <person name="Mach R.L."/>
            <person name="Mach-Aigner A.R."/>
            <person name="Javad Rahimi M."/>
            <person name="Salim K.A."/>
            <person name="Chan C.M."/>
            <person name="Lim L.B.L."/>
            <person name="Cai F."/>
            <person name="Druzhinina I.S."/>
            <person name="U'Ren J.M."/>
            <person name="Derntl C."/>
        </authorList>
    </citation>
    <scope>NUCLEOTIDE SEQUENCE</scope>
    <source>
        <strain evidence="2">TUCIM 5799</strain>
    </source>
</reference>
<name>A0A9Q0AP74_9PEZI</name>
<dbReference type="Gene3D" id="2.60.270.50">
    <property type="match status" value="1"/>
</dbReference>
<evidence type="ECO:0000313" key="3">
    <source>
        <dbReference type="Proteomes" id="UP000829685"/>
    </source>
</evidence>
<dbReference type="OrthoDB" id="2727348at2759"/>
<accession>A0A9Q0AP74</accession>
<keyword evidence="3" id="KW-1185">Reference proteome</keyword>
<evidence type="ECO:0000256" key="1">
    <source>
        <dbReference type="ARBA" id="ARBA00010795"/>
    </source>
</evidence>
<dbReference type="EMBL" id="JAFIMR010000016">
    <property type="protein sequence ID" value="KAI1868943.1"/>
    <property type="molecule type" value="Genomic_DNA"/>
</dbReference>
<gene>
    <name evidence="2" type="ORF">JX265_006922</name>
</gene>